<organism evidence="1 2">
    <name type="scientific">Stigmatella aurantiaca (strain DW4/3-1)</name>
    <dbReference type="NCBI Taxonomy" id="378806"/>
    <lineage>
        <taxon>Bacteria</taxon>
        <taxon>Pseudomonadati</taxon>
        <taxon>Myxococcota</taxon>
        <taxon>Myxococcia</taxon>
        <taxon>Myxococcales</taxon>
        <taxon>Cystobacterineae</taxon>
        <taxon>Archangiaceae</taxon>
        <taxon>Stigmatella</taxon>
    </lineage>
</organism>
<evidence type="ECO:0000313" key="1">
    <source>
        <dbReference type="EMBL" id="EAU63913.1"/>
    </source>
</evidence>
<dbReference type="Proteomes" id="UP000032702">
    <property type="component" value="Unassembled WGS sequence"/>
</dbReference>
<proteinExistence type="predicted"/>
<gene>
    <name evidence="1" type="ORF">STIAU_1238</name>
</gene>
<dbReference type="EMBL" id="AAMD01000139">
    <property type="protein sequence ID" value="EAU63913.1"/>
    <property type="molecule type" value="Genomic_DNA"/>
</dbReference>
<dbReference type="AlphaFoldDB" id="Q08TV9"/>
<feature type="non-terminal residue" evidence="1">
    <location>
        <position position="1"/>
    </location>
</feature>
<sequence>ALPWRRNVTRLPAVETALGLPGAVT</sequence>
<protein>
    <submittedName>
        <fullName evidence="1">Uncharacterized protein</fullName>
    </submittedName>
</protein>
<accession>Q08TV9</accession>
<comment type="caution">
    <text evidence="1">The sequence shown here is derived from an EMBL/GenBank/DDBJ whole genome shotgun (WGS) entry which is preliminary data.</text>
</comment>
<name>Q08TV9_STIAD</name>
<evidence type="ECO:0000313" key="2">
    <source>
        <dbReference type="Proteomes" id="UP000032702"/>
    </source>
</evidence>
<reference evidence="1 2" key="1">
    <citation type="submission" date="2006-04" db="EMBL/GenBank/DDBJ databases">
        <authorList>
            <person name="Nierman W.C."/>
        </authorList>
    </citation>
    <scope>NUCLEOTIDE SEQUENCE [LARGE SCALE GENOMIC DNA]</scope>
    <source>
        <strain evidence="1 2">DW4/3-1</strain>
    </source>
</reference>